<organism evidence="2 3">
    <name type="scientific">Calocera cornea HHB12733</name>
    <dbReference type="NCBI Taxonomy" id="1353952"/>
    <lineage>
        <taxon>Eukaryota</taxon>
        <taxon>Fungi</taxon>
        <taxon>Dikarya</taxon>
        <taxon>Basidiomycota</taxon>
        <taxon>Agaricomycotina</taxon>
        <taxon>Dacrymycetes</taxon>
        <taxon>Dacrymycetales</taxon>
        <taxon>Dacrymycetaceae</taxon>
        <taxon>Calocera</taxon>
    </lineage>
</organism>
<keyword evidence="3" id="KW-1185">Reference proteome</keyword>
<dbReference type="OrthoDB" id="2350783at2759"/>
<evidence type="ECO:0000313" key="2">
    <source>
        <dbReference type="EMBL" id="KZT60660.1"/>
    </source>
</evidence>
<dbReference type="Proteomes" id="UP000076842">
    <property type="component" value="Unassembled WGS sequence"/>
</dbReference>
<dbReference type="AlphaFoldDB" id="A0A165IJL3"/>
<evidence type="ECO:0000259" key="1">
    <source>
        <dbReference type="Pfam" id="PF02464"/>
    </source>
</evidence>
<dbReference type="InterPro" id="IPR036653">
    <property type="entry name" value="CinA-like_C"/>
</dbReference>
<dbReference type="Gene3D" id="3.90.950.20">
    <property type="entry name" value="CinA-like"/>
    <property type="match status" value="1"/>
</dbReference>
<dbReference type="SUPFAM" id="SSF142433">
    <property type="entry name" value="CinA-like"/>
    <property type="match status" value="1"/>
</dbReference>
<dbReference type="EMBL" id="KV423929">
    <property type="protein sequence ID" value="KZT60660.1"/>
    <property type="molecule type" value="Genomic_DNA"/>
</dbReference>
<name>A0A165IJL3_9BASI</name>
<gene>
    <name evidence="2" type="ORF">CALCODRAFT_522933</name>
</gene>
<sequence length="182" mass="19094">MSTPPAADIPLPRLKAVTSQLASLLAAHSQTLSTVETACGGTISSSLLSTPGASRFFRGGLALYSLPSRLALGGWTAETLDSYRGPTKDVVLGLARHNRLVLGADWVVAESGTAGPSRSVKGVNGTPGYLALAVVGPGGFERAVEHHLESEDRAGNMVEFARLAMELVVQSVEEWLRQEGKL</sequence>
<dbReference type="InParanoid" id="A0A165IJL3"/>
<proteinExistence type="predicted"/>
<dbReference type="STRING" id="1353952.A0A165IJL3"/>
<dbReference type="InterPro" id="IPR008136">
    <property type="entry name" value="CinA_C"/>
</dbReference>
<dbReference type="Pfam" id="PF02464">
    <property type="entry name" value="CinA"/>
    <property type="match status" value="1"/>
</dbReference>
<feature type="domain" description="CinA C-terminal" evidence="1">
    <location>
        <begin position="16"/>
        <end position="170"/>
    </location>
</feature>
<evidence type="ECO:0000313" key="3">
    <source>
        <dbReference type="Proteomes" id="UP000076842"/>
    </source>
</evidence>
<protein>
    <recommendedName>
        <fullName evidence="1">CinA C-terminal domain-containing protein</fullName>
    </recommendedName>
</protein>
<accession>A0A165IJL3</accession>
<reference evidence="2 3" key="1">
    <citation type="journal article" date="2016" name="Mol. Biol. Evol.">
        <title>Comparative Genomics of Early-Diverging Mushroom-Forming Fungi Provides Insights into the Origins of Lignocellulose Decay Capabilities.</title>
        <authorList>
            <person name="Nagy L.G."/>
            <person name="Riley R."/>
            <person name="Tritt A."/>
            <person name="Adam C."/>
            <person name="Daum C."/>
            <person name="Floudas D."/>
            <person name="Sun H."/>
            <person name="Yadav J.S."/>
            <person name="Pangilinan J."/>
            <person name="Larsson K.H."/>
            <person name="Matsuura K."/>
            <person name="Barry K."/>
            <person name="Labutti K."/>
            <person name="Kuo R."/>
            <person name="Ohm R.A."/>
            <person name="Bhattacharya S.S."/>
            <person name="Shirouzu T."/>
            <person name="Yoshinaga Y."/>
            <person name="Martin F.M."/>
            <person name="Grigoriev I.V."/>
            <person name="Hibbett D.S."/>
        </authorList>
    </citation>
    <scope>NUCLEOTIDE SEQUENCE [LARGE SCALE GENOMIC DNA]</scope>
    <source>
        <strain evidence="2 3">HHB12733</strain>
    </source>
</reference>